<evidence type="ECO:0000313" key="3">
    <source>
        <dbReference type="EMBL" id="MBB3841125.1"/>
    </source>
</evidence>
<evidence type="ECO:0000256" key="1">
    <source>
        <dbReference type="SAM" id="MobiDB-lite"/>
    </source>
</evidence>
<dbReference type="EMBL" id="JACIBY010000014">
    <property type="protein sequence ID" value="MBB3841125.1"/>
    <property type="molecule type" value="Genomic_DNA"/>
</dbReference>
<reference evidence="3 4" key="1">
    <citation type="submission" date="2020-08" db="EMBL/GenBank/DDBJ databases">
        <title>Genomic Encyclopedia of Type Strains, Phase IV (KMG-IV): sequencing the most valuable type-strain genomes for metagenomic binning, comparative biology and taxonomic classification.</title>
        <authorList>
            <person name="Goeker M."/>
        </authorList>
    </citation>
    <scope>NUCLEOTIDE SEQUENCE [LARGE SCALE GENOMIC DNA]</scope>
    <source>
        <strain evidence="3 4">DSM 17976</strain>
    </source>
</reference>
<proteinExistence type="predicted"/>
<organism evidence="3 4">
    <name type="scientific">Runella defluvii</name>
    <dbReference type="NCBI Taxonomy" id="370973"/>
    <lineage>
        <taxon>Bacteria</taxon>
        <taxon>Pseudomonadati</taxon>
        <taxon>Bacteroidota</taxon>
        <taxon>Cytophagia</taxon>
        <taxon>Cytophagales</taxon>
        <taxon>Spirosomataceae</taxon>
        <taxon>Runella</taxon>
    </lineage>
</organism>
<dbReference type="AlphaFoldDB" id="A0A7W6ESV0"/>
<evidence type="ECO:0000256" key="2">
    <source>
        <dbReference type="SAM" id="Phobius"/>
    </source>
</evidence>
<sequence>MALGKKSTNLPEIGDLVTVKVVRAFVFDDKDETGIPTDYPQNASLGVLQAIEENSEGKTMYQVDNGWIAADEVATKVNPKYSYPNTTTTTSGGSTTTKKDNSAFWTAISSIATGIFGIFGGKKTSTSGSSTTENTDTSEKDTGDGTNGGGTTKKTTPTWVYLTFGGVVVVGIIAALLWPKKKEPTPSPKPIVL</sequence>
<keyword evidence="4" id="KW-1185">Reference proteome</keyword>
<feature type="region of interest" description="Disordered" evidence="1">
    <location>
        <begin position="124"/>
        <end position="152"/>
    </location>
</feature>
<protein>
    <submittedName>
        <fullName evidence="3">Uncharacterized protein</fullName>
    </submittedName>
</protein>
<name>A0A7W6ESV0_9BACT</name>
<gene>
    <name evidence="3" type="ORF">FHS57_005146</name>
</gene>
<evidence type="ECO:0000313" key="4">
    <source>
        <dbReference type="Proteomes" id="UP000541352"/>
    </source>
</evidence>
<feature type="compositionally biased region" description="Low complexity" evidence="1">
    <location>
        <begin position="124"/>
        <end position="135"/>
    </location>
</feature>
<feature type="transmembrane region" description="Helical" evidence="2">
    <location>
        <begin position="159"/>
        <end position="179"/>
    </location>
</feature>
<comment type="caution">
    <text evidence="3">The sequence shown here is derived from an EMBL/GenBank/DDBJ whole genome shotgun (WGS) entry which is preliminary data.</text>
</comment>
<feature type="transmembrane region" description="Helical" evidence="2">
    <location>
        <begin position="103"/>
        <end position="121"/>
    </location>
</feature>
<dbReference type="Proteomes" id="UP000541352">
    <property type="component" value="Unassembled WGS sequence"/>
</dbReference>
<keyword evidence="2" id="KW-1133">Transmembrane helix</keyword>
<keyword evidence="2" id="KW-0472">Membrane</keyword>
<accession>A0A7W6ESV0</accession>
<keyword evidence="2" id="KW-0812">Transmembrane</keyword>
<dbReference type="RefSeq" id="WP_183978591.1">
    <property type="nucleotide sequence ID" value="NZ_JACIBY010000014.1"/>
</dbReference>